<evidence type="ECO:0000256" key="3">
    <source>
        <dbReference type="ARBA" id="ARBA00022448"/>
    </source>
</evidence>
<evidence type="ECO:0000256" key="10">
    <source>
        <dbReference type="ARBA" id="ARBA00023237"/>
    </source>
</evidence>
<dbReference type="Pfam" id="PF13609">
    <property type="entry name" value="Porin_4"/>
    <property type="match status" value="1"/>
</dbReference>
<evidence type="ECO:0000313" key="13">
    <source>
        <dbReference type="EMBL" id="AMP14400.1"/>
    </source>
</evidence>
<evidence type="ECO:0000256" key="11">
    <source>
        <dbReference type="SAM" id="SignalP"/>
    </source>
</evidence>
<evidence type="ECO:0000256" key="9">
    <source>
        <dbReference type="ARBA" id="ARBA00023136"/>
    </source>
</evidence>
<reference evidence="13 14" key="1">
    <citation type="submission" date="2015-11" db="EMBL/GenBank/DDBJ databases">
        <title>Exploring the genomic traits of fungus-feeding bacterial genus Collimonas.</title>
        <authorList>
            <person name="Song C."/>
            <person name="Schmidt R."/>
            <person name="de Jager V."/>
            <person name="Krzyzanowska D."/>
            <person name="Jongedijk E."/>
            <person name="Cankar K."/>
            <person name="Beekwilder J."/>
            <person name="van Veen A."/>
            <person name="de Boer W."/>
            <person name="van Veen J.A."/>
            <person name="Garbeva P."/>
        </authorList>
    </citation>
    <scope>NUCLEOTIDE SEQUENCE [LARGE SCALE GENOMIC DNA]</scope>
    <source>
        <strain evidence="13 14">Ter291</strain>
    </source>
</reference>
<evidence type="ECO:0000313" key="14">
    <source>
        <dbReference type="Proteomes" id="UP000074914"/>
    </source>
</evidence>
<keyword evidence="9" id="KW-0472">Membrane</keyword>
<keyword evidence="8" id="KW-0626">Porin</keyword>
<keyword evidence="3" id="KW-0813">Transport</keyword>
<dbReference type="PROSITE" id="PS51257">
    <property type="entry name" value="PROKAR_LIPOPROTEIN"/>
    <property type="match status" value="1"/>
</dbReference>
<dbReference type="CDD" id="cd00342">
    <property type="entry name" value="gram_neg_porins"/>
    <property type="match status" value="1"/>
</dbReference>
<feature type="domain" description="Porin" evidence="12">
    <location>
        <begin position="13"/>
        <end position="345"/>
    </location>
</feature>
<dbReference type="InterPro" id="IPR033900">
    <property type="entry name" value="Gram_neg_porin_domain"/>
</dbReference>
<evidence type="ECO:0000259" key="12">
    <source>
        <dbReference type="Pfam" id="PF13609"/>
    </source>
</evidence>
<evidence type="ECO:0000256" key="1">
    <source>
        <dbReference type="ARBA" id="ARBA00004571"/>
    </source>
</evidence>
<dbReference type="InterPro" id="IPR002299">
    <property type="entry name" value="Porin_Neis"/>
</dbReference>
<keyword evidence="7" id="KW-0406">Ion transport</keyword>
<proteinExistence type="predicted"/>
<dbReference type="InterPro" id="IPR023614">
    <property type="entry name" value="Porin_dom_sf"/>
</dbReference>
<dbReference type="SUPFAM" id="SSF56935">
    <property type="entry name" value="Porins"/>
    <property type="match status" value="1"/>
</dbReference>
<keyword evidence="14" id="KW-1185">Reference proteome</keyword>
<dbReference type="RefSeq" id="WP_062114549.1">
    <property type="nucleotide sequence ID" value="NZ_CP013236.1"/>
</dbReference>
<keyword evidence="5" id="KW-0812">Transmembrane</keyword>
<evidence type="ECO:0000256" key="5">
    <source>
        <dbReference type="ARBA" id="ARBA00022692"/>
    </source>
</evidence>
<dbReference type="Gene3D" id="2.40.160.10">
    <property type="entry name" value="Porin"/>
    <property type="match status" value="1"/>
</dbReference>
<evidence type="ECO:0000256" key="4">
    <source>
        <dbReference type="ARBA" id="ARBA00022452"/>
    </source>
</evidence>
<feature type="chain" id="PRO_5047082350" evidence="11">
    <location>
        <begin position="21"/>
        <end position="382"/>
    </location>
</feature>
<keyword evidence="10" id="KW-0998">Cell outer membrane</keyword>
<dbReference type="PANTHER" id="PTHR34501:SF9">
    <property type="entry name" value="MAJOR OUTER MEMBRANE PROTEIN P.IA"/>
    <property type="match status" value="1"/>
</dbReference>
<organism evidence="13 14">
    <name type="scientific">Collimonas pratensis</name>
    <dbReference type="NCBI Taxonomy" id="279113"/>
    <lineage>
        <taxon>Bacteria</taxon>
        <taxon>Pseudomonadati</taxon>
        <taxon>Pseudomonadota</taxon>
        <taxon>Betaproteobacteria</taxon>
        <taxon>Burkholderiales</taxon>
        <taxon>Oxalobacteraceae</taxon>
        <taxon>Collimonas</taxon>
    </lineage>
</organism>
<evidence type="ECO:0000256" key="2">
    <source>
        <dbReference type="ARBA" id="ARBA00011233"/>
    </source>
</evidence>
<dbReference type="EMBL" id="CP013236">
    <property type="protein sequence ID" value="AMP14400.1"/>
    <property type="molecule type" value="Genomic_DNA"/>
</dbReference>
<keyword evidence="6 11" id="KW-0732">Signal</keyword>
<evidence type="ECO:0000256" key="8">
    <source>
        <dbReference type="ARBA" id="ARBA00023114"/>
    </source>
</evidence>
<sequence length="382" mass="40417">MKNFVLVAGLWGGVACTAQAETNVTIYGLIDLGMDYTNNIGGKNSVQMESGYAQGSRLGFKGTEDLGGGLSAVFKLENGFAADTGKLGQGGLMFGRQGLVGLSSKTAGTVTLGRQYDSVVDYLAPMSANGNWAGYLFAHPLDNDNTDNSFRVNNSIKYASPNVSGITFGGLYGFGETPGDNTKNRTYSLGAAYANGPLSAGLGYMNLSRTGTTTSGSITPTDAIFLAEKQKIFGVGINYAIGVATLGFVYTNTNLRNPTGGNGYISSFAPAIGTLHSLKFNNYEINAKYQLTSAFYAGAMYTYTQGKYDATGGNAKPKWSTFGLMADYNFSNRTDVYLQGVYQKFGGDLTGSSLDQAYIPGAAGTSDNEKQVVVRVAMRHKF</sequence>
<dbReference type="InterPro" id="IPR050298">
    <property type="entry name" value="Gram-neg_bact_OMP"/>
</dbReference>
<comment type="subunit">
    <text evidence="2">Homotrimer.</text>
</comment>
<name>A0ABN4M838_9BURK</name>
<dbReference type="PRINTS" id="PR00182">
    <property type="entry name" value="ECOLNEIPORIN"/>
</dbReference>
<comment type="subcellular location">
    <subcellularLocation>
        <location evidence="1">Cell outer membrane</location>
        <topology evidence="1">Multi-pass membrane protein</topology>
    </subcellularLocation>
</comment>
<accession>A0ABN4M838</accession>
<dbReference type="Proteomes" id="UP000074914">
    <property type="component" value="Chromosome"/>
</dbReference>
<keyword evidence="4" id="KW-1134">Transmembrane beta strand</keyword>
<protein>
    <submittedName>
        <fullName evidence="13">Gram-negative porin family protein</fullName>
    </submittedName>
</protein>
<gene>
    <name evidence="13" type="ORF">CPter291_2138</name>
</gene>
<dbReference type="PRINTS" id="PR00184">
    <property type="entry name" value="NEISSPPORIN"/>
</dbReference>
<feature type="signal peptide" evidence="11">
    <location>
        <begin position="1"/>
        <end position="20"/>
    </location>
</feature>
<evidence type="ECO:0000256" key="7">
    <source>
        <dbReference type="ARBA" id="ARBA00023065"/>
    </source>
</evidence>
<dbReference type="InterPro" id="IPR001702">
    <property type="entry name" value="Porin_Gram-ve"/>
</dbReference>
<evidence type="ECO:0000256" key="6">
    <source>
        <dbReference type="ARBA" id="ARBA00022729"/>
    </source>
</evidence>
<dbReference type="PANTHER" id="PTHR34501">
    <property type="entry name" value="PROTEIN YDDL-RELATED"/>
    <property type="match status" value="1"/>
</dbReference>